<keyword evidence="2" id="KW-1185">Reference proteome</keyword>
<organism evidence="1 2">
    <name type="scientific">Pochonia chlamydosporia 170</name>
    <dbReference type="NCBI Taxonomy" id="1380566"/>
    <lineage>
        <taxon>Eukaryota</taxon>
        <taxon>Fungi</taxon>
        <taxon>Dikarya</taxon>
        <taxon>Ascomycota</taxon>
        <taxon>Pezizomycotina</taxon>
        <taxon>Sordariomycetes</taxon>
        <taxon>Hypocreomycetidae</taxon>
        <taxon>Hypocreales</taxon>
        <taxon>Clavicipitaceae</taxon>
        <taxon>Pochonia</taxon>
    </lineage>
</organism>
<evidence type="ECO:0000313" key="1">
    <source>
        <dbReference type="EMBL" id="OWT42830.1"/>
    </source>
</evidence>
<comment type="caution">
    <text evidence="1">The sequence shown here is derived from an EMBL/GenBank/DDBJ whole genome shotgun (WGS) entry which is preliminary data.</text>
</comment>
<accession>A0A219APT8</accession>
<gene>
    <name evidence="1" type="ORF">VFPPC_17977</name>
</gene>
<dbReference type="KEGG" id="pchm:VFPPC_17977"/>
<protein>
    <submittedName>
        <fullName evidence="1">Uncharacterized protein</fullName>
    </submittedName>
</protein>
<name>A0A219APT8_METCM</name>
<sequence length="55" mass="6207">MMSRPHRHGPSSGTLWVVAWSESASCGPIFRQARRSANVRLRAKTACLCWNCSCW</sequence>
<dbReference type="Proteomes" id="UP000078397">
    <property type="component" value="Unassembled WGS sequence"/>
</dbReference>
<dbReference type="GeneID" id="33936863"/>
<dbReference type="RefSeq" id="XP_022285303.1">
    <property type="nucleotide sequence ID" value="XM_022429643.1"/>
</dbReference>
<dbReference type="EMBL" id="LSBJ02000005">
    <property type="protein sequence ID" value="OWT42830.1"/>
    <property type="molecule type" value="Genomic_DNA"/>
</dbReference>
<evidence type="ECO:0000313" key="2">
    <source>
        <dbReference type="Proteomes" id="UP000078397"/>
    </source>
</evidence>
<reference evidence="1 2" key="1">
    <citation type="journal article" date="2016" name="PLoS Pathog.">
        <title>Biosynthesis of antibiotic leucinostatins in bio-control fungus Purpureocillium lilacinum and their inhibition on phytophthora revealed by genome mining.</title>
        <authorList>
            <person name="Wang G."/>
            <person name="Liu Z."/>
            <person name="Lin R."/>
            <person name="Li E."/>
            <person name="Mao Z."/>
            <person name="Ling J."/>
            <person name="Yang Y."/>
            <person name="Yin W.B."/>
            <person name="Xie B."/>
        </authorList>
    </citation>
    <scope>NUCLEOTIDE SEQUENCE [LARGE SCALE GENOMIC DNA]</scope>
    <source>
        <strain evidence="1">170</strain>
    </source>
</reference>
<dbReference type="AlphaFoldDB" id="A0A219APT8"/>
<proteinExistence type="predicted"/>